<evidence type="ECO:0000313" key="1">
    <source>
        <dbReference type="EMBL" id="MBL3659005.1"/>
    </source>
</evidence>
<sequence>MNRNKIIVRPESENLWWGIYGFCEKTGWEDLNLFDENEKRIGGVCLNGKGYLRAGLDDLKNDPEEKEFVLAIEKYLADNKCHYWYYYDEKENEDLYEVPYLASKNNKGVKPRFMDIWHPDEGIGISTIDSAIKILAKEHLGITDCVVEIQNEGSFEDSLKSFKENEELFGGESKVEVKFTDELIEELSQHWKKPKDEVLKQLENSIK</sequence>
<protein>
    <submittedName>
        <fullName evidence="1">Uncharacterized protein</fullName>
    </submittedName>
</protein>
<accession>A0A937K338</accession>
<dbReference type="RefSeq" id="WP_202246797.1">
    <property type="nucleotide sequence ID" value="NZ_JAESIY010000023.1"/>
</dbReference>
<evidence type="ECO:0000313" key="2">
    <source>
        <dbReference type="Proteomes" id="UP000659388"/>
    </source>
</evidence>
<dbReference type="Proteomes" id="UP000659388">
    <property type="component" value="Unassembled WGS sequence"/>
</dbReference>
<comment type="caution">
    <text evidence="1">The sequence shown here is derived from an EMBL/GenBank/DDBJ whole genome shotgun (WGS) entry which is preliminary data.</text>
</comment>
<organism evidence="1 2">
    <name type="scientific">Fulvivirga sediminis</name>
    <dbReference type="NCBI Taxonomy" id="2803949"/>
    <lineage>
        <taxon>Bacteria</taxon>
        <taxon>Pseudomonadati</taxon>
        <taxon>Bacteroidota</taxon>
        <taxon>Cytophagia</taxon>
        <taxon>Cytophagales</taxon>
        <taxon>Fulvivirgaceae</taxon>
        <taxon>Fulvivirga</taxon>
    </lineage>
</organism>
<gene>
    <name evidence="1" type="ORF">JL102_22855</name>
</gene>
<name>A0A937K338_9BACT</name>
<dbReference type="EMBL" id="JAESIY010000023">
    <property type="protein sequence ID" value="MBL3659005.1"/>
    <property type="molecule type" value="Genomic_DNA"/>
</dbReference>
<dbReference type="AlphaFoldDB" id="A0A937K338"/>
<reference evidence="1" key="1">
    <citation type="submission" date="2021-01" db="EMBL/GenBank/DDBJ databases">
        <title>Fulvivirga kasyanovii gen. nov., sp nov., a novel member of the phylum Bacteroidetes isolated from seawater in a mussel farm.</title>
        <authorList>
            <person name="Zhao L.-H."/>
            <person name="Wang Z.-J."/>
        </authorList>
    </citation>
    <scope>NUCLEOTIDE SEQUENCE</scope>
    <source>
        <strain evidence="1">2943</strain>
    </source>
</reference>
<keyword evidence="2" id="KW-1185">Reference proteome</keyword>
<proteinExistence type="predicted"/>